<name>A0AAX6HMG3_IRIPA</name>
<gene>
    <name evidence="2" type="ORF">M6B38_302795</name>
</gene>
<dbReference type="Proteomes" id="UP001140949">
    <property type="component" value="Unassembled WGS sequence"/>
</dbReference>
<proteinExistence type="predicted"/>
<reference evidence="2" key="1">
    <citation type="journal article" date="2023" name="GigaByte">
        <title>Genome assembly of the bearded iris, Iris pallida Lam.</title>
        <authorList>
            <person name="Bruccoleri R.E."/>
            <person name="Oakeley E.J."/>
            <person name="Faust A.M.E."/>
            <person name="Altorfer M."/>
            <person name="Dessus-Babus S."/>
            <person name="Burckhardt D."/>
            <person name="Oertli M."/>
            <person name="Naumann U."/>
            <person name="Petersen F."/>
            <person name="Wong J."/>
        </authorList>
    </citation>
    <scope>NUCLEOTIDE SEQUENCE</scope>
    <source>
        <strain evidence="2">GSM-AAB239-AS_SAM_17_03QT</strain>
    </source>
</reference>
<organism evidence="2 3">
    <name type="scientific">Iris pallida</name>
    <name type="common">Sweet iris</name>
    <dbReference type="NCBI Taxonomy" id="29817"/>
    <lineage>
        <taxon>Eukaryota</taxon>
        <taxon>Viridiplantae</taxon>
        <taxon>Streptophyta</taxon>
        <taxon>Embryophyta</taxon>
        <taxon>Tracheophyta</taxon>
        <taxon>Spermatophyta</taxon>
        <taxon>Magnoliopsida</taxon>
        <taxon>Liliopsida</taxon>
        <taxon>Asparagales</taxon>
        <taxon>Iridaceae</taxon>
        <taxon>Iridoideae</taxon>
        <taxon>Irideae</taxon>
        <taxon>Iris</taxon>
    </lineage>
</organism>
<evidence type="ECO:0000256" key="1">
    <source>
        <dbReference type="SAM" id="MobiDB-lite"/>
    </source>
</evidence>
<comment type="caution">
    <text evidence="2">The sequence shown here is derived from an EMBL/GenBank/DDBJ whole genome shotgun (WGS) entry which is preliminary data.</text>
</comment>
<feature type="compositionally biased region" description="Low complexity" evidence="1">
    <location>
        <begin position="50"/>
        <end position="65"/>
    </location>
</feature>
<evidence type="ECO:0000313" key="3">
    <source>
        <dbReference type="Proteomes" id="UP001140949"/>
    </source>
</evidence>
<feature type="compositionally biased region" description="Basic and acidic residues" evidence="1">
    <location>
        <begin position="95"/>
        <end position="114"/>
    </location>
</feature>
<accession>A0AAX6HMG3</accession>
<dbReference type="EMBL" id="JANAVB010007798">
    <property type="protein sequence ID" value="KAJ6842279.1"/>
    <property type="molecule type" value="Genomic_DNA"/>
</dbReference>
<dbReference type="AlphaFoldDB" id="A0AAX6HMG3"/>
<protein>
    <submittedName>
        <fullName evidence="2">Leucine-rich repeat extensin-like protein 2</fullName>
    </submittedName>
</protein>
<keyword evidence="3" id="KW-1185">Reference proteome</keyword>
<feature type="region of interest" description="Disordered" evidence="1">
    <location>
        <begin position="15"/>
        <end position="114"/>
    </location>
</feature>
<sequence>MQLHLYLYKNCPCPVPCNIGTNPIIDRTGDPNSPAGNCRDHAPPVEEDSSTPQDPQAAAAADSTPRLPAESEDSKPRVPASASEDSNRQPPAAAADRKPTLPLAEDSKQREEVT</sequence>
<evidence type="ECO:0000313" key="2">
    <source>
        <dbReference type="EMBL" id="KAJ6842279.1"/>
    </source>
</evidence>
<reference evidence="2" key="2">
    <citation type="submission" date="2023-04" db="EMBL/GenBank/DDBJ databases">
        <authorList>
            <person name="Bruccoleri R.E."/>
            <person name="Oakeley E.J."/>
            <person name="Faust A.-M."/>
            <person name="Dessus-Babus S."/>
            <person name="Altorfer M."/>
            <person name="Burckhardt D."/>
            <person name="Oertli M."/>
            <person name="Naumann U."/>
            <person name="Petersen F."/>
            <person name="Wong J."/>
        </authorList>
    </citation>
    <scope>NUCLEOTIDE SEQUENCE</scope>
    <source>
        <strain evidence="2">GSM-AAB239-AS_SAM_17_03QT</strain>
        <tissue evidence="2">Leaf</tissue>
    </source>
</reference>